<feature type="transmembrane region" description="Helical" evidence="1">
    <location>
        <begin position="60"/>
        <end position="77"/>
    </location>
</feature>
<feature type="transmembrane region" description="Helical" evidence="1">
    <location>
        <begin position="6"/>
        <end position="26"/>
    </location>
</feature>
<proteinExistence type="predicted"/>
<feature type="transmembrane region" description="Helical" evidence="1">
    <location>
        <begin position="317"/>
        <end position="337"/>
    </location>
</feature>
<keyword evidence="1" id="KW-1133">Transmembrane helix</keyword>
<organism evidence="2 3">
    <name type="scientific">Hymenobacter monticola</name>
    <dbReference type="NCBI Taxonomy" id="1705399"/>
    <lineage>
        <taxon>Bacteria</taxon>
        <taxon>Pseudomonadati</taxon>
        <taxon>Bacteroidota</taxon>
        <taxon>Cytophagia</taxon>
        <taxon>Cytophagales</taxon>
        <taxon>Hymenobacteraceae</taxon>
        <taxon>Hymenobacter</taxon>
    </lineage>
</organism>
<evidence type="ECO:0000313" key="2">
    <source>
        <dbReference type="EMBL" id="UOE31841.1"/>
    </source>
</evidence>
<keyword evidence="1" id="KW-0812">Transmembrane</keyword>
<feature type="transmembrane region" description="Helical" evidence="1">
    <location>
        <begin position="430"/>
        <end position="451"/>
    </location>
</feature>
<protein>
    <recommendedName>
        <fullName evidence="4">Glycosyltransferase RgtA/B/C/D-like domain-containing protein</fullName>
    </recommendedName>
</protein>
<dbReference type="Proteomes" id="UP000831390">
    <property type="component" value="Chromosome"/>
</dbReference>
<feature type="transmembrane region" description="Helical" evidence="1">
    <location>
        <begin position="213"/>
        <end position="236"/>
    </location>
</feature>
<feature type="transmembrane region" description="Helical" evidence="1">
    <location>
        <begin position="403"/>
        <end position="424"/>
    </location>
</feature>
<keyword evidence="1" id="KW-0472">Membrane</keyword>
<dbReference type="RefSeq" id="WP_243508736.1">
    <property type="nucleotide sequence ID" value="NZ_CP094534.1"/>
</dbReference>
<keyword evidence="3" id="KW-1185">Reference proteome</keyword>
<feature type="transmembrane region" description="Helical" evidence="1">
    <location>
        <begin position="35"/>
        <end position="54"/>
    </location>
</feature>
<evidence type="ECO:0000313" key="3">
    <source>
        <dbReference type="Proteomes" id="UP000831390"/>
    </source>
</evidence>
<gene>
    <name evidence="2" type="ORF">MTP16_11915</name>
</gene>
<accession>A0ABY4B1C9</accession>
<feature type="transmembrane region" description="Helical" evidence="1">
    <location>
        <begin position="368"/>
        <end position="391"/>
    </location>
</feature>
<feature type="transmembrane region" description="Helical" evidence="1">
    <location>
        <begin position="463"/>
        <end position="481"/>
    </location>
</feature>
<evidence type="ECO:0008006" key="4">
    <source>
        <dbReference type="Google" id="ProtNLM"/>
    </source>
</evidence>
<name>A0ABY4B1C9_9BACT</name>
<dbReference type="EMBL" id="CP094534">
    <property type="protein sequence ID" value="UOE31841.1"/>
    <property type="molecule type" value="Genomic_DNA"/>
</dbReference>
<sequence length="647" mass="71158">MNLFLPNLVLTLLVLVIAYALGRLLLGRAAEASEPYFGVMLALTCGLSLLVGLYAVFRTAGHTILLPVPLLLGWVVWKQRGRAPGQAPAVSRAFVNVLLMGGLLYTARFLCFYNPSSSYLLTPFEDFIFYARVSVALNQMGVESIALESVFPQFIAAQPYHYYELWLNALLVQLTGWSALWCLCLTSYTVLLTIVVLGIRAIVAHFGKSARWAWGLTLLLSLSSGVNWPVFTRFAFTRNGSLLAGSRLFLMEPKLAPIAVFIALGTLLLVRRRYDLAGLVLAVIPLVYVATGPAIGGSVVMLAGYLLLSRRATLAEVLALLGPIVLAVGYFGLFYALQPAPVELPQAGNTLFDEIVPKLSQARTLLNLFIGTLLLYGLYFSLPLAACAVVATRLTRLRQWQALLPVLVWMGGGMLLAAAGYSLASRFIDAFQFSGNVTGALLPVGLAVLLASAFPLVSAWRRAIALLLLSVAVVVNYYPLFQNKIQAQQERTYADGFLRQVQDALPDKNVRVGFLLSDNDYKNTYMLSEDTYAAGTYVAGLSNKYDLISLSLFAVDSLTTDPRFQRDSVQARQRLHSASLYRYSRLRPAAPAATLESMQYQFVKQFDIAFICVSATATLPNSLRQLVEREIRDPRSGEKFYVLNHPQ</sequence>
<feature type="transmembrane region" description="Helical" evidence="1">
    <location>
        <begin position="89"/>
        <end position="110"/>
    </location>
</feature>
<reference evidence="2 3" key="1">
    <citation type="submission" date="2022-03" db="EMBL/GenBank/DDBJ databases">
        <title>Hymenobactersp. isolated from the air.</title>
        <authorList>
            <person name="Won M."/>
            <person name="Kwon S.-W."/>
        </authorList>
    </citation>
    <scope>NUCLEOTIDE SEQUENCE [LARGE SCALE GENOMIC DNA]</scope>
    <source>
        <strain evidence="2 3">KACC 22596</strain>
    </source>
</reference>
<feature type="transmembrane region" description="Helical" evidence="1">
    <location>
        <begin position="248"/>
        <end position="270"/>
    </location>
</feature>
<evidence type="ECO:0000256" key="1">
    <source>
        <dbReference type="SAM" id="Phobius"/>
    </source>
</evidence>
<feature type="transmembrane region" description="Helical" evidence="1">
    <location>
        <begin position="276"/>
        <end position="308"/>
    </location>
</feature>